<dbReference type="GO" id="GO:0005829">
    <property type="term" value="C:cytosol"/>
    <property type="evidence" value="ECO:0000318"/>
    <property type="project" value="GO_Central"/>
</dbReference>
<dbReference type="GO" id="GO:0009688">
    <property type="term" value="P:abscisic acid biosynthetic process"/>
    <property type="evidence" value="ECO:0000318"/>
    <property type="project" value="GO_Central"/>
</dbReference>
<dbReference type="InterPro" id="IPR020904">
    <property type="entry name" value="Sc_DH/Rdtase_CS"/>
</dbReference>
<organism evidence="2 3">
    <name type="scientific">Juglans regia</name>
    <name type="common">English walnut</name>
    <dbReference type="NCBI Taxonomy" id="51240"/>
    <lineage>
        <taxon>Eukaryota</taxon>
        <taxon>Viridiplantae</taxon>
        <taxon>Streptophyta</taxon>
        <taxon>Embryophyta</taxon>
        <taxon>Tracheophyta</taxon>
        <taxon>Spermatophyta</taxon>
        <taxon>Magnoliopsida</taxon>
        <taxon>eudicotyledons</taxon>
        <taxon>Gunneridae</taxon>
        <taxon>Pentapetalae</taxon>
        <taxon>rosids</taxon>
        <taxon>fabids</taxon>
        <taxon>Fagales</taxon>
        <taxon>Juglandaceae</taxon>
        <taxon>Juglans</taxon>
    </lineage>
</organism>
<dbReference type="InParanoid" id="A0A6P9ECT7"/>
<dbReference type="SUPFAM" id="SSF51735">
    <property type="entry name" value="NAD(P)-binding Rossmann-fold domains"/>
    <property type="match status" value="1"/>
</dbReference>
<evidence type="ECO:0000256" key="1">
    <source>
        <dbReference type="ARBA" id="ARBA00006484"/>
    </source>
</evidence>
<sequence>MSVIPLVVNQALVISIVTSPKKMMFAVQLTSLSVNLVHLTSWSIMLVCQVHRVCSSCLDIRSAYISEFEKLFDVNVKGVFLGMKHAARIMIPLKKGSIISLRSVASALGGLGSHAYAGSKHAILGLTKNVGTELGLHGIRVDCVSPYAILTGLALTHLLEEERTKDAMAGFRDFTGRNANLQGVELTTTDVANDVLFLASDEARYVSGANLKVDGGFTCSNHSLRVCR</sequence>
<comment type="similarity">
    <text evidence="1">Belongs to the short-chain dehydrogenases/reductases (SDR) family.</text>
</comment>
<reference evidence="3" key="1">
    <citation type="submission" date="2025-08" db="UniProtKB">
        <authorList>
            <consortium name="RefSeq"/>
        </authorList>
    </citation>
    <scope>IDENTIFICATION</scope>
    <source>
        <tissue evidence="3">Leaves</tissue>
    </source>
</reference>
<dbReference type="OrthoDB" id="294295at2759"/>
<dbReference type="AlphaFoldDB" id="A0A6P9ECT7"/>
<dbReference type="PRINTS" id="PR00080">
    <property type="entry name" value="SDRFAMILY"/>
</dbReference>
<dbReference type="PANTHER" id="PTHR42820:SF1">
    <property type="entry name" value="SHORT-CHAIN DEHYDROGENASE_REDUCTASE FAMILY PROTEIN"/>
    <property type="match status" value="1"/>
</dbReference>
<evidence type="ECO:0000313" key="3">
    <source>
        <dbReference type="RefSeq" id="XP_035546035.1"/>
    </source>
</evidence>
<dbReference type="Gene3D" id="3.40.50.720">
    <property type="entry name" value="NAD(P)-binding Rossmann-like Domain"/>
    <property type="match status" value="1"/>
</dbReference>
<dbReference type="PRINTS" id="PR00081">
    <property type="entry name" value="GDHRDH"/>
</dbReference>
<evidence type="ECO:0000313" key="2">
    <source>
        <dbReference type="Proteomes" id="UP000235220"/>
    </source>
</evidence>
<keyword evidence="2" id="KW-1185">Reference proteome</keyword>
<name>A0A6P9ECT7_JUGRE</name>
<dbReference type="GO" id="GO:0010301">
    <property type="term" value="F:xanthoxin dehydrogenase (NAD+) activity"/>
    <property type="evidence" value="ECO:0000318"/>
    <property type="project" value="GO_Central"/>
</dbReference>
<dbReference type="PANTHER" id="PTHR42820">
    <property type="entry name" value="SHORT-CHAIN DEHYDROGENASE REDUCTASE"/>
    <property type="match status" value="1"/>
</dbReference>
<dbReference type="PROSITE" id="PS00061">
    <property type="entry name" value="ADH_SHORT"/>
    <property type="match status" value="1"/>
</dbReference>
<dbReference type="InterPro" id="IPR036291">
    <property type="entry name" value="NAD(P)-bd_dom_sf"/>
</dbReference>
<dbReference type="KEGG" id="jre:108988885"/>
<dbReference type="RefSeq" id="XP_035546035.1">
    <property type="nucleotide sequence ID" value="XM_035690142.1"/>
</dbReference>
<dbReference type="Pfam" id="PF13561">
    <property type="entry name" value="adh_short_C2"/>
    <property type="match status" value="1"/>
</dbReference>
<protein>
    <submittedName>
        <fullName evidence="3">Xanthoxin dehydrogenase-like</fullName>
    </submittedName>
</protein>
<dbReference type="InterPro" id="IPR002347">
    <property type="entry name" value="SDR_fam"/>
</dbReference>
<dbReference type="Proteomes" id="UP000235220">
    <property type="component" value="Chromosome 5"/>
</dbReference>
<gene>
    <name evidence="3" type="primary">LOC108988885</name>
</gene>
<dbReference type="GeneID" id="108988885"/>
<accession>A0A6P9ECT7</accession>
<proteinExistence type="inferred from homology"/>